<dbReference type="OrthoDB" id="2613830at2"/>
<dbReference type="Pfam" id="PF00903">
    <property type="entry name" value="Glyoxalase"/>
    <property type="match status" value="1"/>
</dbReference>
<proteinExistence type="predicted"/>
<dbReference type="PROSITE" id="PS51819">
    <property type="entry name" value="VOC"/>
    <property type="match status" value="1"/>
</dbReference>
<dbReference type="GO" id="GO:0004493">
    <property type="term" value="F:methylmalonyl-CoA epimerase activity"/>
    <property type="evidence" value="ECO:0007669"/>
    <property type="project" value="TreeGrafter"/>
</dbReference>
<evidence type="ECO:0000259" key="2">
    <source>
        <dbReference type="PROSITE" id="PS51819"/>
    </source>
</evidence>
<name>A0A8H9IVI9_9PSEU</name>
<reference evidence="3" key="1">
    <citation type="journal article" date="2014" name="Int. J. Syst. Evol. Microbiol.">
        <title>Complete genome sequence of Corynebacterium casei LMG S-19264T (=DSM 44701T), isolated from a smear-ripened cheese.</title>
        <authorList>
            <consortium name="US DOE Joint Genome Institute (JGI-PGF)"/>
            <person name="Walter F."/>
            <person name="Albersmeier A."/>
            <person name="Kalinowski J."/>
            <person name="Ruckert C."/>
        </authorList>
    </citation>
    <scope>NUCLEOTIDE SEQUENCE</scope>
    <source>
        <strain evidence="3">CGMCC 4.7679</strain>
    </source>
</reference>
<evidence type="ECO:0000256" key="1">
    <source>
        <dbReference type="ARBA" id="ARBA00022723"/>
    </source>
</evidence>
<dbReference type="InterPro" id="IPR037523">
    <property type="entry name" value="VOC_core"/>
</dbReference>
<dbReference type="SUPFAM" id="SSF54593">
    <property type="entry name" value="Glyoxalase/Bleomycin resistance protein/Dihydroxybiphenyl dioxygenase"/>
    <property type="match status" value="1"/>
</dbReference>
<gene>
    <name evidence="3" type="ORF">GCM10017566_04910</name>
</gene>
<organism evidence="3 4">
    <name type="scientific">Amycolatopsis bartoniae</name>
    <dbReference type="NCBI Taxonomy" id="941986"/>
    <lineage>
        <taxon>Bacteria</taxon>
        <taxon>Bacillati</taxon>
        <taxon>Actinomycetota</taxon>
        <taxon>Actinomycetes</taxon>
        <taxon>Pseudonocardiales</taxon>
        <taxon>Pseudonocardiaceae</taxon>
        <taxon>Amycolatopsis</taxon>
    </lineage>
</organism>
<dbReference type="Gene3D" id="3.10.180.10">
    <property type="entry name" value="2,3-Dihydroxybiphenyl 1,2-Dioxygenase, domain 1"/>
    <property type="match status" value="1"/>
</dbReference>
<dbReference type="InterPro" id="IPR004360">
    <property type="entry name" value="Glyas_Fos-R_dOase_dom"/>
</dbReference>
<keyword evidence="1" id="KW-0479">Metal-binding</keyword>
<keyword evidence="4" id="KW-1185">Reference proteome</keyword>
<sequence>MSETRRQRVEFDHVGLNVADLDEATGWYCNTFGLTAAKPFEIPATGLRGVMLLHEPSGYRIELLSRPGARPGMLPASPDEAPLTLGYGHICLRVQHVHAEYARLVEAGCSSRKEPSPGPRPGAFMSYVADPWGNLIEVINRD</sequence>
<dbReference type="InterPro" id="IPR029068">
    <property type="entry name" value="Glyas_Bleomycin-R_OHBP_Dase"/>
</dbReference>
<evidence type="ECO:0000313" key="4">
    <source>
        <dbReference type="Proteomes" id="UP000658656"/>
    </source>
</evidence>
<protein>
    <recommendedName>
        <fullName evidence="2">VOC domain-containing protein</fullName>
    </recommendedName>
</protein>
<feature type="domain" description="VOC" evidence="2">
    <location>
        <begin position="10"/>
        <end position="141"/>
    </location>
</feature>
<dbReference type="AlphaFoldDB" id="A0A8H9IVI9"/>
<dbReference type="RefSeq" id="WP_145933495.1">
    <property type="nucleotide sequence ID" value="NZ_BNAV01000001.1"/>
</dbReference>
<dbReference type="PANTHER" id="PTHR43048">
    <property type="entry name" value="METHYLMALONYL-COA EPIMERASE"/>
    <property type="match status" value="1"/>
</dbReference>
<dbReference type="PANTHER" id="PTHR43048:SF5">
    <property type="entry name" value="BLR5325 PROTEIN"/>
    <property type="match status" value="1"/>
</dbReference>
<comment type="caution">
    <text evidence="3">The sequence shown here is derived from an EMBL/GenBank/DDBJ whole genome shotgun (WGS) entry which is preliminary data.</text>
</comment>
<reference evidence="3" key="2">
    <citation type="submission" date="2020-09" db="EMBL/GenBank/DDBJ databases">
        <authorList>
            <person name="Sun Q."/>
            <person name="Zhou Y."/>
        </authorList>
    </citation>
    <scope>NUCLEOTIDE SEQUENCE</scope>
    <source>
        <strain evidence="3">CGMCC 4.7679</strain>
    </source>
</reference>
<evidence type="ECO:0000313" key="3">
    <source>
        <dbReference type="EMBL" id="GHF35200.1"/>
    </source>
</evidence>
<dbReference type="GO" id="GO:0046872">
    <property type="term" value="F:metal ion binding"/>
    <property type="evidence" value="ECO:0007669"/>
    <property type="project" value="UniProtKB-KW"/>
</dbReference>
<dbReference type="EMBL" id="BNAV01000001">
    <property type="protein sequence ID" value="GHF35200.1"/>
    <property type="molecule type" value="Genomic_DNA"/>
</dbReference>
<accession>A0A8H9IVI9</accession>
<dbReference type="GO" id="GO:0046491">
    <property type="term" value="P:L-methylmalonyl-CoA metabolic process"/>
    <property type="evidence" value="ECO:0007669"/>
    <property type="project" value="TreeGrafter"/>
</dbReference>
<dbReference type="Proteomes" id="UP000658656">
    <property type="component" value="Unassembled WGS sequence"/>
</dbReference>
<dbReference type="InterPro" id="IPR051785">
    <property type="entry name" value="MMCE/EMCE_epimerase"/>
</dbReference>